<dbReference type="GO" id="GO:0003700">
    <property type="term" value="F:DNA-binding transcription factor activity"/>
    <property type="evidence" value="ECO:0007669"/>
    <property type="project" value="TreeGrafter"/>
</dbReference>
<keyword evidence="3" id="KW-0804">Transcription</keyword>
<feature type="region of interest" description="Disordered" evidence="5">
    <location>
        <begin position="186"/>
        <end position="211"/>
    </location>
</feature>
<evidence type="ECO:0000256" key="2">
    <source>
        <dbReference type="ARBA" id="ARBA00023125"/>
    </source>
</evidence>
<reference evidence="7 8" key="1">
    <citation type="submission" date="2018-02" db="EMBL/GenBank/DDBJ databases">
        <title>8 Nocardia nova and 1 Nocardia cyriacigeorgica strain used for evolution to TMP-SMX.</title>
        <authorList>
            <person name="Mehta H."/>
            <person name="Weng J."/>
            <person name="Shamoo Y."/>
        </authorList>
    </citation>
    <scope>NUCLEOTIDE SEQUENCE [LARGE SCALE GENOMIC DNA]</scope>
    <source>
        <strain evidence="7 8">MDA3139</strain>
    </source>
</reference>
<accession>A0A2S6AH31</accession>
<dbReference type="InterPro" id="IPR050109">
    <property type="entry name" value="HTH-type_TetR-like_transc_reg"/>
</dbReference>
<evidence type="ECO:0000256" key="5">
    <source>
        <dbReference type="SAM" id="MobiDB-lite"/>
    </source>
</evidence>
<dbReference type="SUPFAM" id="SSF46689">
    <property type="entry name" value="Homeodomain-like"/>
    <property type="match status" value="1"/>
</dbReference>
<dbReference type="InterPro" id="IPR001647">
    <property type="entry name" value="HTH_TetR"/>
</dbReference>
<dbReference type="InterPro" id="IPR009057">
    <property type="entry name" value="Homeodomain-like_sf"/>
</dbReference>
<dbReference type="OrthoDB" id="3787664at2"/>
<name>A0A2S6AH31_9NOCA</name>
<evidence type="ECO:0000256" key="1">
    <source>
        <dbReference type="ARBA" id="ARBA00023015"/>
    </source>
</evidence>
<dbReference type="PROSITE" id="PS50977">
    <property type="entry name" value="HTH_TETR_2"/>
    <property type="match status" value="1"/>
</dbReference>
<evidence type="ECO:0000256" key="4">
    <source>
        <dbReference type="PROSITE-ProRule" id="PRU00335"/>
    </source>
</evidence>
<keyword evidence="1" id="KW-0805">Transcription regulation</keyword>
<dbReference type="GO" id="GO:0000976">
    <property type="term" value="F:transcription cis-regulatory region binding"/>
    <property type="evidence" value="ECO:0007669"/>
    <property type="project" value="TreeGrafter"/>
</dbReference>
<organism evidence="7 8">
    <name type="scientific">Nocardia nova</name>
    <dbReference type="NCBI Taxonomy" id="37330"/>
    <lineage>
        <taxon>Bacteria</taxon>
        <taxon>Bacillati</taxon>
        <taxon>Actinomycetota</taxon>
        <taxon>Actinomycetes</taxon>
        <taxon>Mycobacteriales</taxon>
        <taxon>Nocardiaceae</taxon>
        <taxon>Nocardia</taxon>
    </lineage>
</organism>
<protein>
    <submittedName>
        <fullName evidence="7">TetR family transcriptional regulator</fullName>
    </submittedName>
</protein>
<dbReference type="Gene3D" id="1.10.357.10">
    <property type="entry name" value="Tetracycline Repressor, domain 2"/>
    <property type="match status" value="1"/>
</dbReference>
<gene>
    <name evidence="7" type="ORF">C5E45_30340</name>
</gene>
<evidence type="ECO:0000313" key="8">
    <source>
        <dbReference type="Proteomes" id="UP000239874"/>
    </source>
</evidence>
<dbReference type="Pfam" id="PF00440">
    <property type="entry name" value="TetR_N"/>
    <property type="match status" value="1"/>
</dbReference>
<feature type="DNA-binding region" description="H-T-H motif" evidence="4">
    <location>
        <begin position="47"/>
        <end position="66"/>
    </location>
</feature>
<dbReference type="EMBL" id="PSZC01000031">
    <property type="protein sequence ID" value="PPJ34531.1"/>
    <property type="molecule type" value="Genomic_DNA"/>
</dbReference>
<proteinExistence type="predicted"/>
<comment type="caution">
    <text evidence="7">The sequence shown here is derived from an EMBL/GenBank/DDBJ whole genome shotgun (WGS) entry which is preliminary data.</text>
</comment>
<keyword evidence="2 4" id="KW-0238">DNA-binding</keyword>
<feature type="domain" description="HTH tetR-type" evidence="6">
    <location>
        <begin position="24"/>
        <end position="84"/>
    </location>
</feature>
<evidence type="ECO:0000313" key="7">
    <source>
        <dbReference type="EMBL" id="PPJ34531.1"/>
    </source>
</evidence>
<dbReference type="AlphaFoldDB" id="A0A2S6AH31"/>
<dbReference type="PANTHER" id="PTHR30055">
    <property type="entry name" value="HTH-TYPE TRANSCRIPTIONAL REGULATOR RUTR"/>
    <property type="match status" value="1"/>
</dbReference>
<feature type="region of interest" description="Disordered" evidence="5">
    <location>
        <begin position="1"/>
        <end position="22"/>
    </location>
</feature>
<dbReference type="PANTHER" id="PTHR30055:SF238">
    <property type="entry name" value="MYCOFACTOCIN BIOSYNTHESIS TRANSCRIPTIONAL REGULATOR MFTR-RELATED"/>
    <property type="match status" value="1"/>
</dbReference>
<dbReference type="Proteomes" id="UP000239874">
    <property type="component" value="Unassembled WGS sequence"/>
</dbReference>
<sequence>MPESRTGPSATASPRPNLAERRKSATRMEIAHTAARLFAERGTAAVTAEQIAAASGVGLRTFYRYCRTKEDAVEPMLSAGASRWLDILGDGPDRLPTITELETAAIRALNVVDRDELDITRGLLRAMADDSALRAVWFRVNLTGEHALLELLTKLSPETDPLRLRTLAAAAAGAIRIGLEQWADDDGPVGQPGSVAETSSAATETGIRPSGPAPLVVRCMRELTVGVYAQAQANTTTAG</sequence>
<evidence type="ECO:0000256" key="3">
    <source>
        <dbReference type="ARBA" id="ARBA00023163"/>
    </source>
</evidence>
<feature type="compositionally biased region" description="Polar residues" evidence="5">
    <location>
        <begin position="1"/>
        <end position="14"/>
    </location>
</feature>
<dbReference type="RefSeq" id="WP_104378852.1">
    <property type="nucleotide sequence ID" value="NZ_PSZC01000031.1"/>
</dbReference>
<evidence type="ECO:0000259" key="6">
    <source>
        <dbReference type="PROSITE" id="PS50977"/>
    </source>
</evidence>